<organism evidence="1 2">
    <name type="scientific">Hebeloma cylindrosporum</name>
    <dbReference type="NCBI Taxonomy" id="76867"/>
    <lineage>
        <taxon>Eukaryota</taxon>
        <taxon>Fungi</taxon>
        <taxon>Dikarya</taxon>
        <taxon>Basidiomycota</taxon>
        <taxon>Agaricomycotina</taxon>
        <taxon>Agaricomycetes</taxon>
        <taxon>Agaricomycetidae</taxon>
        <taxon>Agaricales</taxon>
        <taxon>Agaricineae</taxon>
        <taxon>Hymenogastraceae</taxon>
        <taxon>Hebeloma</taxon>
    </lineage>
</organism>
<name>A0A0C3CMC6_HEBCY</name>
<dbReference type="Proteomes" id="UP000053424">
    <property type="component" value="Unassembled WGS sequence"/>
</dbReference>
<proteinExistence type="predicted"/>
<keyword evidence="2" id="KW-1185">Reference proteome</keyword>
<gene>
    <name evidence="1" type="ORF">M413DRAFT_66764</name>
</gene>
<dbReference type="InterPro" id="IPR032675">
    <property type="entry name" value="LRR_dom_sf"/>
</dbReference>
<dbReference type="HOGENOM" id="CLU_041942_1_0_1"/>
<evidence type="ECO:0000313" key="2">
    <source>
        <dbReference type="Proteomes" id="UP000053424"/>
    </source>
</evidence>
<accession>A0A0C3CMC6</accession>
<dbReference type="AlphaFoldDB" id="A0A0C3CMC6"/>
<reference evidence="1 2" key="1">
    <citation type="submission" date="2014-04" db="EMBL/GenBank/DDBJ databases">
        <authorList>
            <consortium name="DOE Joint Genome Institute"/>
            <person name="Kuo A."/>
            <person name="Gay G."/>
            <person name="Dore J."/>
            <person name="Kohler A."/>
            <person name="Nagy L.G."/>
            <person name="Floudas D."/>
            <person name="Copeland A."/>
            <person name="Barry K.W."/>
            <person name="Cichocki N."/>
            <person name="Veneault-Fourrey C."/>
            <person name="LaButti K."/>
            <person name="Lindquist E.A."/>
            <person name="Lipzen A."/>
            <person name="Lundell T."/>
            <person name="Morin E."/>
            <person name="Murat C."/>
            <person name="Sun H."/>
            <person name="Tunlid A."/>
            <person name="Henrissat B."/>
            <person name="Grigoriev I.V."/>
            <person name="Hibbett D.S."/>
            <person name="Martin F."/>
            <person name="Nordberg H.P."/>
            <person name="Cantor M.N."/>
            <person name="Hua S.X."/>
        </authorList>
    </citation>
    <scope>NUCLEOTIDE SEQUENCE [LARGE SCALE GENOMIC DNA]</scope>
    <source>
        <strain evidence="2">h7</strain>
    </source>
</reference>
<evidence type="ECO:0000313" key="1">
    <source>
        <dbReference type="EMBL" id="KIM44936.1"/>
    </source>
</evidence>
<reference evidence="2" key="2">
    <citation type="submission" date="2015-01" db="EMBL/GenBank/DDBJ databases">
        <title>Evolutionary Origins and Diversification of the Mycorrhizal Mutualists.</title>
        <authorList>
            <consortium name="DOE Joint Genome Institute"/>
            <consortium name="Mycorrhizal Genomics Consortium"/>
            <person name="Kohler A."/>
            <person name="Kuo A."/>
            <person name="Nagy L.G."/>
            <person name="Floudas D."/>
            <person name="Copeland A."/>
            <person name="Barry K.W."/>
            <person name="Cichocki N."/>
            <person name="Veneault-Fourrey C."/>
            <person name="LaButti K."/>
            <person name="Lindquist E.A."/>
            <person name="Lipzen A."/>
            <person name="Lundell T."/>
            <person name="Morin E."/>
            <person name="Murat C."/>
            <person name="Riley R."/>
            <person name="Ohm R."/>
            <person name="Sun H."/>
            <person name="Tunlid A."/>
            <person name="Henrissat B."/>
            <person name="Grigoriev I.V."/>
            <person name="Hibbett D.S."/>
            <person name="Martin F."/>
        </authorList>
    </citation>
    <scope>NUCLEOTIDE SEQUENCE [LARGE SCALE GENOMIC DNA]</scope>
    <source>
        <strain evidence="2">h7</strain>
    </source>
</reference>
<dbReference type="OrthoDB" id="3066245at2759"/>
<sequence>MLSPCPPEVWHEILWLACTDTGFTGRSISLTSRLFHELSKPAKLCSVGLRGVVQIIDFLNLIEQTPVVYRRVENLFISTHTGCRFRKDLTPDTVDELVKLYKPRYDIWVEQLSSGEEMIDDDAESKFHAVTRILSAVAPTLKNLYIIFTPIREFILPHIHLPQLVDLVVQGRYKDSALLRPEAAPTFEKLRRLRLTDVHASLGRKTFKAIVASAPNLTHLRLDHSNPSQVVLYSDLIEFLDGVSQDGVTTRKSPSSLKKLFLYPGMLPPSGSFVYGRISTLCSMSALQTLGESNPRFILMNRDPYAPRSEYEVNKGLDAWLSEINGQSSCWDEPAI</sequence>
<dbReference type="EMBL" id="KN831773">
    <property type="protein sequence ID" value="KIM44936.1"/>
    <property type="molecule type" value="Genomic_DNA"/>
</dbReference>
<dbReference type="Gene3D" id="3.80.10.10">
    <property type="entry name" value="Ribonuclease Inhibitor"/>
    <property type="match status" value="1"/>
</dbReference>
<protein>
    <submittedName>
        <fullName evidence="1">Uncharacterized protein</fullName>
    </submittedName>
</protein>